<keyword evidence="1" id="KW-0597">Phosphoprotein</keyword>
<feature type="coiled-coil region" evidence="4">
    <location>
        <begin position="1247"/>
        <end position="1274"/>
    </location>
</feature>
<evidence type="ECO:0000313" key="7">
    <source>
        <dbReference type="Proteomes" id="UP001652625"/>
    </source>
</evidence>
<organism evidence="7 8">
    <name type="scientific">Hydra vulgaris</name>
    <name type="common">Hydra</name>
    <name type="synonym">Hydra attenuata</name>
    <dbReference type="NCBI Taxonomy" id="6087"/>
    <lineage>
        <taxon>Eukaryota</taxon>
        <taxon>Metazoa</taxon>
        <taxon>Cnidaria</taxon>
        <taxon>Hydrozoa</taxon>
        <taxon>Hydroidolina</taxon>
        <taxon>Anthoathecata</taxon>
        <taxon>Aplanulata</taxon>
        <taxon>Hydridae</taxon>
        <taxon>Hydra</taxon>
    </lineage>
</organism>
<feature type="compositionally biased region" description="Basic and acidic residues" evidence="5">
    <location>
        <begin position="3447"/>
        <end position="3462"/>
    </location>
</feature>
<sequence>MKRRLKLPPRLENSRSPSEQYCLADRNVSFNAEERAVVQKKVFTKWCNTHLVKINVEIKDLYEDFRDGRNLILLVELLTNESLRMQKGTMRFYCLQNVTTALGYLNYIGIKLVNIRSEDIVDGNTKLTLGLVWILILNFQLSDIKTMTLETESPKQKLLFWSQTNCEGYEDVDIKNFSSSWSDGLAFGALLHRHRPDLIDYAEIKNASPPQRMEIIFQIAEKELGIPKLLDVEDVIKCPDDKTIITYVSAIHKVLPSMPPRLLDQIDADLKTTIEVYCNRVSMFIEWLSRCTISLNSRDFPKHLQGMQDLLGQAGFFSTQIYPEKNAERRHLATLFTNIKTMKNPKKRSIDVPYNYTVECMNQAWEAMVQANQQRCDDINKEIERLEQLQQVAKKVEKECSSLENSLGIIETELDNYDKGPIDSNVQENMRKLDQNVKAIKVFRLPIKTLSSSTEILVKSVYQNSEELQKRAGAISVRWEKLNNRVQTELQTLKSEHNPKDNNSNDKLSLKELSIPSIISIIEEDVCNEAIPLLEEEVPISTDEESACLSNNEQVFTTEVNLTSNKENTVVQPAKSTKEASLTSDKQPVVKLTISAGSKRNESEKNDSSKMTGIRISKRSGVQPITKVYKKQKKLKPFSIPNPWSCTRKQNHSSSDEEMSENSEFIEGCPETELNATLQNIRVAYNWVKFILDLIKSAEYGMDLPSNEAYLEENEIKLKEILKFREEIDKICSVETLNHPTEINMKLEELRLIYNEALECTMKRSLNLKSLTAFMQACTEQLIWLSQQEDIEVSRNWSDKNLSLEMLAENNEKLRSELIVRDQMIQEIVKNGHLLTADLHPATSAIEAYVGVVQTQLKWAYQLQIAFQTHYKNASFYFKFFEKAYSYEKWLVESVNKLKNLFDGVDLESVEALYHLIEKLLEIRRELFDHKGEVSLLGKWSKEVVPLKKRHQKYKTPEAVITVCNYEQEKDVICCGESVDLIDNSNPFRWKVSPPSGVESEVPSVCFVIPAPDAEATELSTRIEIQYKHLITLWKNRQWRVKQALSSSEVFTRLKVLKLPTFNQILNQPYNTEEMLEEFEKQLDPSLEMEENEVLLSDDINDITENFNEDFIEDLEMSKTVSDLLLYIQMVDESLNTKNEENMNADLLLKELEESIKTVETIETSLQPKFDFIVLQESFFLNSKLKDNFELLIKKWNVVKTRQVQWVKRVMYINEVLLFAADVDQWLKKIEMVLIEQHGFSSDTKFLKLELEQIKDLEKIFELQKENFDKLQSMLIYEGHPINSIICLTLTERWISAGKQINMRQIKLEEIFPLLIMVCETLHVELSWFENICNKLMKESLPFNDNYLQAVLVEYKIIYNGLLSHLQPLQNLFYKVEELILASKSYEYELIKYKWFVEGNNNLIRPGVAAQGRNGLSSKILQLAQFYEMSIVGIPQRMSCFLSMLEMSTISTSGVSNIVEIGEWQTVDIQLIKLEDWITKKENDLKKYDLPLGSIKELEQYMREIENVLTDVRDHEISAEETLNAGRQFLQENFSLMPSTTRVKVEKKVAALELQWAKLQWECEGRNTRLIMIHDMLGSYEKAVQPFLIWLKKAEQQAQSFHINAPDLESVQDLFRQHQIFVNEVRRHEADLQRVNHHGDAFLSEAKAFQSELENYLSSIPDSLSTTVNTTSQTWVLERKLHQINDQYKKLIRVLSFKGNLLSESIAKHQEYAQKLQVFLPWLAEAERQLAREMQETIPSDPKKLYKKIEVIKQFNGDVQAHHHNLVSIQMSSDVLTNLEKRDDEHVKGDTAIYAPGMWLRTTTSVIKRYENLSINTVNFESQLQSLYITVQNFVEGIEIMFKWGESSYVSLKKMSPISSDIFTLIQQVREIKVTLIELEGRQPSLLTLLQTFEKGKTDKSIIKHMDRINSIRKTFEELQKDAFNRKEECVASYLKYVSEFEIWLERVLKRLISCELLTTDILVFEENLLKLSEDVEFHRQAFQFINQCGHELISINKSKHTSTILPVLDKVNKMWQAVAIQLINHTRKFDEVVKCSEKYHSTLQPLLQWFEKMEGRITTIAPVAIDPQVILEQLTEQKALLNDACNHKGTIEILTHIGESLVFIIYIQDRVVKEDRQLTPIELEVKSCRDRYDDIITVLEARGLNLESTLTQSEQYHVAYNDIMAWLDCAEDIQMKWKPLGSTLEIVRLQYVEHQIFHRDLINGSPEIRQMLEYGKDLIKDRETVRGAPAVRSQLDIVVNRWEMMLSTSNKRQVDLENALGQRFKERVYQINVWIKKKELDVQSFFQKKQSPADINKYIGELLIEIQRYEYIFLTVHRSSKQLTDAGQTDKIQVYELLAELDDLWSNLSSVYQTSEYFSGKVRLRSPKELESDMKMEDEIASFLEGNRKRKKINEDEIPQKFASLDTDFPDSEKENENEEYVLQRPYKPVHFDLKLPNQQRIVQPTVVRRTYMDENTSDLMSSQSDQPQQEFITIDENGRKVRKIITKKVTRTQRRIIRRKYIDENGEEHVEEVELPEGQEPDYIINHGKSLDEGAIIIHSPDETDTATEEELVRDSEGNIIKRIVKKVTQVTKRTRIIRRTIIDEDGNKKVVEEEVPIDSNQVIESNQYQSLPVKSSSSQSVLELLKTPKVDRVISIKVERDFNGDEYMLNYKESVLSHAPLNIIGILKEYDERNGTSRIFVKTSCIQKKELVQHLIKVYPNGIEQEVDNKIEVYPEHKIQIEATQEKIPLYSCIIDKKPESLTSKEMSQTGTISKILRSKEIIKEYLQYETKVVTNKNEIIYENILIQVSENNKKSNKNLMLKHISSSINDGIVEKNIICLIPIKTMNIVYEKEIYTKEGKELHNEQQIIKRENKSIFDDKLNILLKGQYEEKMEVISTSPNLYETKESKQNVTTKNITIHPREVKRVIVLSDGTRKEENELNQYEIIDNEKSYLIPTQNIYSEVQSNKSLIEFKDNKRKTDEKNKTQSKRARRPSEETPEDVDDPMNVVEEFSEPDSSPYIDDSAEPTVQRCGRRKPEEEQVFTRPHSQGEKSPESKKHPKDSPHKGAETDQPVLSPVVKKTVALKKKTVRKIIVLPDGTRKEVEEEVPAEDVSEMPSDDAHVPSVLSPVVKKTVVLKKKIIRRIVVLPDGTRKEVEEEVPAEEESEMPYSDVPYARSEGEHSSVFGSQTQKMPTPVERVYVTRVLRKPDGSEHLIDESETVFPMEITSEDLQSEVVESEGKDERGVFRVVKKPLQLTRKKTTTCLSEVLPNGDEREIERSAEESPESEQEPTKSRKVVRCEKKLANGETVVVEEAHYISPLTSSLSVPAKPEISERTLRGKPARVVCRKTVTTYHVKVFRSTVLRSNGKADTSPVEDCIEEPIEAARFTIVRRTVIRSDGSSETREEPRYELPQDAKPTVEAVTDKNGKVTRRVRKVPKPVVTYRKVYRKIILAPDGTEAGVEEKVEESKRARRPSEETPEDVDDPMNVVEEFSEPDSSPYIDDSAEPTVQRCGRRKPEEEQFSRDRIRKVKKLRNRKKHPKDSPHKGAETDQPVLSPVVKKTVALKKKTVRRVIVLPDGTRKEVEEEVPAEDDSEMPSDDAHVPSVLSPVVKKTVVLKKKIIRRHCCAS</sequence>
<gene>
    <name evidence="8 9" type="primary">LOC100209298</name>
</gene>
<keyword evidence="3" id="KW-0009">Actin-binding</keyword>
<dbReference type="SUPFAM" id="SSF46966">
    <property type="entry name" value="Spectrin repeat"/>
    <property type="match status" value="9"/>
</dbReference>
<keyword evidence="2" id="KW-0677">Repeat</keyword>
<dbReference type="InterPro" id="IPR036872">
    <property type="entry name" value="CH_dom_sf"/>
</dbReference>
<dbReference type="Pfam" id="PF17902">
    <property type="entry name" value="SH3_10"/>
    <property type="match status" value="1"/>
</dbReference>
<evidence type="ECO:0000256" key="3">
    <source>
        <dbReference type="ARBA" id="ARBA00023203"/>
    </source>
</evidence>
<feature type="compositionally biased region" description="Basic and acidic residues" evidence="5">
    <location>
        <begin position="3257"/>
        <end position="3267"/>
    </location>
</feature>
<dbReference type="InterPro" id="IPR041615">
    <property type="entry name" value="Desmoplakin_SH3"/>
</dbReference>
<feature type="compositionally biased region" description="Acidic residues" evidence="5">
    <location>
        <begin position="3571"/>
        <end position="3584"/>
    </location>
</feature>
<dbReference type="SMART" id="SM00150">
    <property type="entry name" value="SPEC"/>
    <property type="match status" value="8"/>
</dbReference>
<feature type="compositionally biased region" description="Basic and acidic residues" evidence="5">
    <location>
        <begin position="3032"/>
        <end position="3053"/>
    </location>
</feature>
<evidence type="ECO:0000313" key="8">
    <source>
        <dbReference type="RefSeq" id="XP_065668231.1"/>
    </source>
</evidence>
<feature type="region of interest" description="Disordered" evidence="5">
    <location>
        <begin position="3085"/>
        <end position="3107"/>
    </location>
</feature>
<evidence type="ECO:0000256" key="4">
    <source>
        <dbReference type="SAM" id="Coils"/>
    </source>
</evidence>
<feature type="domain" description="Calponin-homology (CH)" evidence="6">
    <location>
        <begin position="152"/>
        <end position="256"/>
    </location>
</feature>
<dbReference type="Pfam" id="PF00435">
    <property type="entry name" value="Spectrin"/>
    <property type="match status" value="2"/>
</dbReference>
<feature type="region of interest" description="Disordered" evidence="5">
    <location>
        <begin position="3250"/>
        <end position="3280"/>
    </location>
</feature>
<dbReference type="InterPro" id="IPR001589">
    <property type="entry name" value="Actinin_actin-bd_CS"/>
</dbReference>
<feature type="region of interest" description="Disordered" evidence="5">
    <location>
        <begin position="3137"/>
        <end position="3177"/>
    </location>
</feature>
<name>A0ABM4D1V2_HYDVU</name>
<dbReference type="PANTHER" id="PTHR11915">
    <property type="entry name" value="SPECTRIN/FILAMIN RELATED CYTOSKELETAL PROTEIN"/>
    <property type="match status" value="1"/>
</dbReference>
<keyword evidence="4" id="KW-0175">Coiled coil</keyword>
<dbReference type="PROSITE" id="PS00019">
    <property type="entry name" value="ACTININ_1"/>
    <property type="match status" value="1"/>
</dbReference>
<dbReference type="Pfam" id="PF00307">
    <property type="entry name" value="CH"/>
    <property type="match status" value="2"/>
</dbReference>
<dbReference type="PROSITE" id="PS00020">
    <property type="entry name" value="ACTININ_2"/>
    <property type="match status" value="1"/>
</dbReference>
<feature type="compositionally biased region" description="Acidic residues" evidence="5">
    <location>
        <begin position="3141"/>
        <end position="3151"/>
    </location>
</feature>
<dbReference type="Gene3D" id="1.20.58.60">
    <property type="match status" value="9"/>
</dbReference>
<dbReference type="Gene3D" id="2.30.30.40">
    <property type="entry name" value="SH3 Domains"/>
    <property type="match status" value="1"/>
</dbReference>
<evidence type="ECO:0000256" key="5">
    <source>
        <dbReference type="SAM" id="MobiDB-lite"/>
    </source>
</evidence>
<evidence type="ECO:0000259" key="6">
    <source>
        <dbReference type="PROSITE" id="PS50021"/>
    </source>
</evidence>
<dbReference type="Gene3D" id="1.20.58.1060">
    <property type="match status" value="1"/>
</dbReference>
<feature type="region of interest" description="Disordered" evidence="5">
    <location>
        <begin position="3567"/>
        <end position="3591"/>
    </location>
</feature>
<evidence type="ECO:0000256" key="1">
    <source>
        <dbReference type="ARBA" id="ARBA00022553"/>
    </source>
</evidence>
<dbReference type="RefSeq" id="XP_065668232.1">
    <property type="nucleotide sequence ID" value="XM_065812160.1"/>
</dbReference>
<feature type="domain" description="Calponin-homology (CH)" evidence="6">
    <location>
        <begin position="37"/>
        <end position="140"/>
    </location>
</feature>
<dbReference type="Proteomes" id="UP001652625">
    <property type="component" value="Chromosome 12"/>
</dbReference>
<evidence type="ECO:0000313" key="9">
    <source>
        <dbReference type="RefSeq" id="XP_065668232.1"/>
    </source>
</evidence>
<dbReference type="Gene3D" id="1.10.418.10">
    <property type="entry name" value="Calponin-like domain"/>
    <property type="match status" value="2"/>
</dbReference>
<accession>A0ABM4D1V2</accession>
<dbReference type="GeneID" id="100209298"/>
<feature type="region of interest" description="Disordered" evidence="5">
    <location>
        <begin position="3444"/>
        <end position="3541"/>
    </location>
</feature>
<dbReference type="SMART" id="SM00033">
    <property type="entry name" value="CH"/>
    <property type="match status" value="2"/>
</dbReference>
<dbReference type="InterPro" id="IPR002017">
    <property type="entry name" value="Spectrin_repeat"/>
</dbReference>
<feature type="compositionally biased region" description="Basic and acidic residues" evidence="5">
    <location>
        <begin position="2956"/>
        <end position="2969"/>
    </location>
</feature>
<keyword evidence="7" id="KW-1185">Reference proteome</keyword>
<dbReference type="InterPro" id="IPR001715">
    <property type="entry name" value="CH_dom"/>
</dbReference>
<feature type="compositionally biased region" description="Basic residues" evidence="5">
    <location>
        <begin position="3512"/>
        <end position="3526"/>
    </location>
</feature>
<feature type="region of interest" description="Disordered" evidence="5">
    <location>
        <begin position="2956"/>
        <end position="3060"/>
    </location>
</feature>
<feature type="coiled-coil region" evidence="4">
    <location>
        <begin position="369"/>
        <end position="413"/>
    </location>
</feature>
<feature type="compositionally biased region" description="Basic and acidic residues" evidence="5">
    <location>
        <begin position="3501"/>
        <end position="3511"/>
    </location>
</feature>
<reference evidence="8 9" key="1">
    <citation type="submission" date="2025-05" db="UniProtKB">
        <authorList>
            <consortium name="RefSeq"/>
        </authorList>
    </citation>
    <scope>IDENTIFICATION</scope>
</reference>
<dbReference type="CDD" id="cd00176">
    <property type="entry name" value="SPEC"/>
    <property type="match status" value="3"/>
</dbReference>
<feature type="compositionally biased region" description="Acidic residues" evidence="5">
    <location>
        <begin position="3089"/>
        <end position="3102"/>
    </location>
</feature>
<dbReference type="SUPFAM" id="SSF47576">
    <property type="entry name" value="Calponin-homology domain, CH-domain"/>
    <property type="match status" value="1"/>
</dbReference>
<dbReference type="PROSITE" id="PS50021">
    <property type="entry name" value="CH"/>
    <property type="match status" value="2"/>
</dbReference>
<dbReference type="InterPro" id="IPR018159">
    <property type="entry name" value="Spectrin/alpha-actinin"/>
</dbReference>
<protein>
    <submittedName>
        <fullName evidence="8 9">Dystonin isoform X7</fullName>
    </submittedName>
</protein>
<evidence type="ECO:0000256" key="2">
    <source>
        <dbReference type="ARBA" id="ARBA00022737"/>
    </source>
</evidence>
<proteinExistence type="predicted"/>
<dbReference type="RefSeq" id="XP_065668231.1">
    <property type="nucleotide sequence ID" value="XM_065812159.1"/>
</dbReference>